<keyword evidence="6 7" id="KW-0472">Membrane</keyword>
<comment type="subcellular location">
    <subcellularLocation>
        <location evidence="1">Cell membrane</location>
        <topology evidence="1">Multi-pass membrane protein</topology>
    </subcellularLocation>
</comment>
<dbReference type="PANTHER" id="PTHR42718:SF47">
    <property type="entry name" value="METHYL VIOLOGEN RESISTANCE PROTEIN SMVA"/>
    <property type="match status" value="1"/>
</dbReference>
<dbReference type="CDD" id="cd17321">
    <property type="entry name" value="MFS_MMR_MDR_like"/>
    <property type="match status" value="1"/>
</dbReference>
<feature type="transmembrane region" description="Helical" evidence="7">
    <location>
        <begin position="84"/>
        <end position="105"/>
    </location>
</feature>
<dbReference type="EMBL" id="JAEHOH010000009">
    <property type="protein sequence ID" value="MBK0418763.1"/>
    <property type="molecule type" value="Genomic_DNA"/>
</dbReference>
<evidence type="ECO:0000256" key="2">
    <source>
        <dbReference type="ARBA" id="ARBA00022448"/>
    </source>
</evidence>
<feature type="transmembrane region" description="Helical" evidence="7">
    <location>
        <begin position="481"/>
        <end position="499"/>
    </location>
</feature>
<dbReference type="Proteomes" id="UP000608530">
    <property type="component" value="Unassembled WGS sequence"/>
</dbReference>
<feature type="transmembrane region" description="Helical" evidence="7">
    <location>
        <begin position="54"/>
        <end position="77"/>
    </location>
</feature>
<feature type="transmembrane region" description="Helical" evidence="7">
    <location>
        <begin position="408"/>
        <end position="425"/>
    </location>
</feature>
<gene>
    <name evidence="9" type="ORF">JD276_06920</name>
</gene>
<dbReference type="InterPro" id="IPR011701">
    <property type="entry name" value="MFS"/>
</dbReference>
<feature type="transmembrane region" description="Helical" evidence="7">
    <location>
        <begin position="147"/>
        <end position="166"/>
    </location>
</feature>
<keyword evidence="3" id="KW-1003">Cell membrane</keyword>
<feature type="transmembrane region" description="Helical" evidence="7">
    <location>
        <begin position="172"/>
        <end position="194"/>
    </location>
</feature>
<dbReference type="InterPro" id="IPR020846">
    <property type="entry name" value="MFS_dom"/>
</dbReference>
<dbReference type="SUPFAM" id="SSF103473">
    <property type="entry name" value="MFS general substrate transporter"/>
    <property type="match status" value="1"/>
</dbReference>
<reference evidence="9" key="1">
    <citation type="submission" date="2020-12" db="EMBL/GenBank/DDBJ databases">
        <title>Leucobacter sp. CAS1, isolated from Chromium sludge.</title>
        <authorList>
            <person name="Xu Z."/>
        </authorList>
    </citation>
    <scope>NUCLEOTIDE SEQUENCE</scope>
    <source>
        <strain evidence="9">CSA1</strain>
    </source>
</reference>
<keyword evidence="4 7" id="KW-0812">Transmembrane</keyword>
<dbReference type="PANTHER" id="PTHR42718">
    <property type="entry name" value="MAJOR FACILITATOR SUPERFAMILY MULTIDRUG TRANSPORTER MFSC"/>
    <property type="match status" value="1"/>
</dbReference>
<protein>
    <submittedName>
        <fullName evidence="9">MFS transporter</fullName>
    </submittedName>
</protein>
<dbReference type="InterPro" id="IPR036259">
    <property type="entry name" value="MFS_trans_sf"/>
</dbReference>
<feature type="transmembrane region" description="Helical" evidence="7">
    <location>
        <begin position="271"/>
        <end position="292"/>
    </location>
</feature>
<feature type="transmembrane region" description="Helical" evidence="7">
    <location>
        <begin position="361"/>
        <end position="387"/>
    </location>
</feature>
<dbReference type="Gene3D" id="1.20.1250.20">
    <property type="entry name" value="MFS general substrate transporter like domains"/>
    <property type="match status" value="1"/>
</dbReference>
<accession>A0A934Q6U3</accession>
<keyword evidence="10" id="KW-1185">Reference proteome</keyword>
<evidence type="ECO:0000256" key="6">
    <source>
        <dbReference type="ARBA" id="ARBA00023136"/>
    </source>
</evidence>
<feature type="transmembrane region" description="Helical" evidence="7">
    <location>
        <begin position="206"/>
        <end position="223"/>
    </location>
</feature>
<evidence type="ECO:0000256" key="4">
    <source>
        <dbReference type="ARBA" id="ARBA00022692"/>
    </source>
</evidence>
<dbReference type="GO" id="GO:0005886">
    <property type="term" value="C:plasma membrane"/>
    <property type="evidence" value="ECO:0007669"/>
    <property type="project" value="UniProtKB-SubCell"/>
</dbReference>
<keyword evidence="2" id="KW-0813">Transport</keyword>
<evidence type="ECO:0000313" key="9">
    <source>
        <dbReference type="EMBL" id="MBK0418763.1"/>
    </source>
</evidence>
<feature type="transmembrane region" description="Helical" evidence="7">
    <location>
        <begin position="20"/>
        <end position="42"/>
    </location>
</feature>
<evidence type="ECO:0000256" key="7">
    <source>
        <dbReference type="SAM" id="Phobius"/>
    </source>
</evidence>
<evidence type="ECO:0000256" key="1">
    <source>
        <dbReference type="ARBA" id="ARBA00004651"/>
    </source>
</evidence>
<dbReference type="RefSeq" id="WP_200114923.1">
    <property type="nucleotide sequence ID" value="NZ_JAEHOH010000009.1"/>
</dbReference>
<dbReference type="GO" id="GO:0022857">
    <property type="term" value="F:transmembrane transporter activity"/>
    <property type="evidence" value="ECO:0007669"/>
    <property type="project" value="InterPro"/>
</dbReference>
<evidence type="ECO:0000313" key="10">
    <source>
        <dbReference type="Proteomes" id="UP000608530"/>
    </source>
</evidence>
<feature type="transmembrane region" description="Helical" evidence="7">
    <location>
        <begin position="336"/>
        <end position="355"/>
    </location>
</feature>
<dbReference type="AlphaFoldDB" id="A0A934Q6U3"/>
<evidence type="ECO:0000259" key="8">
    <source>
        <dbReference type="PROSITE" id="PS50850"/>
    </source>
</evidence>
<feature type="transmembrane region" description="Helical" evidence="7">
    <location>
        <begin position="304"/>
        <end position="324"/>
    </location>
</feature>
<proteinExistence type="predicted"/>
<evidence type="ECO:0000256" key="3">
    <source>
        <dbReference type="ARBA" id="ARBA00022475"/>
    </source>
</evidence>
<feature type="domain" description="Major facilitator superfamily (MFS) profile" evidence="8">
    <location>
        <begin position="19"/>
        <end position="505"/>
    </location>
</feature>
<feature type="transmembrane region" description="Helical" evidence="7">
    <location>
        <begin position="111"/>
        <end position="135"/>
    </location>
</feature>
<name>A0A934Q6U3_9MICO</name>
<feature type="transmembrane region" description="Helical" evidence="7">
    <location>
        <begin position="235"/>
        <end position="251"/>
    </location>
</feature>
<dbReference type="Gene3D" id="1.20.1720.10">
    <property type="entry name" value="Multidrug resistance protein D"/>
    <property type="match status" value="1"/>
</dbReference>
<keyword evidence="5 7" id="KW-1133">Transmembrane helix</keyword>
<dbReference type="Pfam" id="PF07690">
    <property type="entry name" value="MFS_1"/>
    <property type="match status" value="1"/>
</dbReference>
<evidence type="ECO:0000256" key="5">
    <source>
        <dbReference type="ARBA" id="ARBA00022989"/>
    </source>
</evidence>
<dbReference type="PROSITE" id="PS50850">
    <property type="entry name" value="MFS"/>
    <property type="match status" value="1"/>
</dbReference>
<organism evidence="9 10">
    <name type="scientific">Leucobacter chromiisoli</name>
    <dbReference type="NCBI Taxonomy" id="2796471"/>
    <lineage>
        <taxon>Bacteria</taxon>
        <taxon>Bacillati</taxon>
        <taxon>Actinomycetota</taxon>
        <taxon>Actinomycetes</taxon>
        <taxon>Micrococcales</taxon>
        <taxon>Microbacteriaceae</taxon>
        <taxon>Leucobacter</taxon>
    </lineage>
</organism>
<sequence>MSAPGTPAAPKAGARQWWGLAVLVIPSTLLFMMLTILFLAAPNLAADLNPTSTQLLWILDIYGFVMAGFLVAMGVLGDRVGKRLLMVIGASLFAAVSIAASLTTIPELMIVWRAVLGLAAAMMVPATIGLIFVIFADAKQRGVSIGVWAGGISAGVALGPLLSGLLLEGFGWQATFLVAVPIMALVAIGAPILVPEHRDPSAKIDLFSALLLVGGLLAIIYSIKRFAAQEPVGPTLGLLAAGVLIGLWFTLRQLRAKQPLLDVRLFANRTVSGALAVFLLSAAALGGVYSLFTQYLQTVQGLSPLQAGLAILPAAAVLIVVSTLSPVFARKFRPGNVIAIGLLTQVVGYILFTQLDAGTGLALVIASFVITYPGVAPSMALTTELVVGSVPPEKTGGASGLATTANDLGISLGVAVIGSVGLAAYRNRIDGTLPDGLSPEAAAAASDSIDGALAAAAELPGALGEQLIAAAQAAFSGGLNMAAIVSAVIAAVAAIIAATRLRHIRPTGQAQRLAEEVHTSQEYP</sequence>
<comment type="caution">
    <text evidence="9">The sequence shown here is derived from an EMBL/GenBank/DDBJ whole genome shotgun (WGS) entry which is preliminary data.</text>
</comment>